<feature type="transmembrane region" description="Helical" evidence="6">
    <location>
        <begin position="492"/>
        <end position="508"/>
    </location>
</feature>
<feature type="transmembrane region" description="Helical" evidence="6">
    <location>
        <begin position="239"/>
        <end position="260"/>
    </location>
</feature>
<keyword evidence="4 6" id="KW-1133">Transmembrane helix</keyword>
<dbReference type="InterPro" id="IPR004797">
    <property type="entry name" value="Competence_ComEC/Rec2"/>
</dbReference>
<dbReference type="CDD" id="cd07731">
    <property type="entry name" value="ComA-like_MBL-fold"/>
    <property type="match status" value="1"/>
</dbReference>
<evidence type="ECO:0000313" key="9">
    <source>
        <dbReference type="Proteomes" id="UP000601597"/>
    </source>
</evidence>
<dbReference type="Pfam" id="PF13567">
    <property type="entry name" value="DUF4131"/>
    <property type="match status" value="1"/>
</dbReference>
<feature type="transmembrane region" description="Helical" evidence="6">
    <location>
        <begin position="403"/>
        <end position="428"/>
    </location>
</feature>
<dbReference type="PANTHER" id="PTHR30619:SF1">
    <property type="entry name" value="RECOMBINATION PROTEIN 2"/>
    <property type="match status" value="1"/>
</dbReference>
<feature type="transmembrane region" description="Helical" evidence="6">
    <location>
        <begin position="466"/>
        <end position="485"/>
    </location>
</feature>
<feature type="domain" description="Metallo-beta-lactamase" evidence="7">
    <location>
        <begin position="526"/>
        <end position="720"/>
    </location>
</feature>
<reference evidence="9" key="1">
    <citation type="journal article" date="2019" name="Int. J. Syst. Evol. Microbiol.">
        <title>The Global Catalogue of Microorganisms (GCM) 10K type strain sequencing project: providing services to taxonomists for standard genome sequencing and annotation.</title>
        <authorList>
            <consortium name="The Broad Institute Genomics Platform"/>
            <consortium name="The Broad Institute Genome Sequencing Center for Infectious Disease"/>
            <person name="Wu L."/>
            <person name="Ma J."/>
        </authorList>
    </citation>
    <scope>NUCLEOTIDE SEQUENCE [LARGE SCALE GENOMIC DNA]</scope>
    <source>
        <strain evidence="9">KCTC 22280</strain>
    </source>
</reference>
<dbReference type="InterPro" id="IPR052159">
    <property type="entry name" value="Competence_DNA_uptake"/>
</dbReference>
<keyword evidence="3 6" id="KW-0812">Transmembrane</keyword>
<name>A0ABQ3BAE3_9GAMM</name>
<evidence type="ECO:0000259" key="7">
    <source>
        <dbReference type="SMART" id="SM00849"/>
    </source>
</evidence>
<gene>
    <name evidence="8" type="ORF">GCM10007071_35340</name>
</gene>
<evidence type="ECO:0000256" key="5">
    <source>
        <dbReference type="ARBA" id="ARBA00023136"/>
    </source>
</evidence>
<dbReference type="InterPro" id="IPR036866">
    <property type="entry name" value="RibonucZ/Hydroxyglut_hydro"/>
</dbReference>
<protein>
    <submittedName>
        <fullName evidence="8">DNA internalization-related competence protein ComEC/Rec2</fullName>
    </submittedName>
</protein>
<dbReference type="Proteomes" id="UP000601597">
    <property type="component" value="Unassembled WGS sequence"/>
</dbReference>
<dbReference type="InterPro" id="IPR001279">
    <property type="entry name" value="Metallo-B-lactamas"/>
</dbReference>
<dbReference type="SMART" id="SM00849">
    <property type="entry name" value="Lactamase_B"/>
    <property type="match status" value="1"/>
</dbReference>
<dbReference type="Gene3D" id="3.60.15.10">
    <property type="entry name" value="Ribonuclease Z/Hydroxyacylglutathione hydrolase-like"/>
    <property type="match status" value="1"/>
</dbReference>
<evidence type="ECO:0000256" key="3">
    <source>
        <dbReference type="ARBA" id="ARBA00022692"/>
    </source>
</evidence>
<feature type="transmembrane region" description="Helical" evidence="6">
    <location>
        <begin position="435"/>
        <end position="454"/>
    </location>
</feature>
<organism evidence="8 9">
    <name type="scientific">Marinobacter zhanjiangensis</name>
    <dbReference type="NCBI Taxonomy" id="578215"/>
    <lineage>
        <taxon>Bacteria</taxon>
        <taxon>Pseudomonadati</taxon>
        <taxon>Pseudomonadota</taxon>
        <taxon>Gammaproteobacteria</taxon>
        <taxon>Pseudomonadales</taxon>
        <taxon>Marinobacteraceae</taxon>
        <taxon>Marinobacter</taxon>
    </lineage>
</organism>
<feature type="transmembrane region" description="Helical" evidence="6">
    <location>
        <begin position="280"/>
        <end position="299"/>
    </location>
</feature>
<keyword evidence="2" id="KW-1003">Cell membrane</keyword>
<comment type="subcellular location">
    <subcellularLocation>
        <location evidence="1">Cell membrane</location>
        <topology evidence="1">Multi-pass membrane protein</topology>
    </subcellularLocation>
</comment>
<accession>A0ABQ3BAE3</accession>
<feature type="transmembrane region" description="Helical" evidence="6">
    <location>
        <begin position="51"/>
        <end position="68"/>
    </location>
</feature>
<dbReference type="RefSeq" id="WP_189578199.1">
    <property type="nucleotide sequence ID" value="NZ_BMXV01000010.1"/>
</dbReference>
<feature type="transmembrane region" description="Helical" evidence="6">
    <location>
        <begin position="306"/>
        <end position="327"/>
    </location>
</feature>
<comment type="caution">
    <text evidence="8">The sequence shown here is derived from an EMBL/GenBank/DDBJ whole genome shotgun (WGS) entry which is preliminary data.</text>
</comment>
<dbReference type="Pfam" id="PF00753">
    <property type="entry name" value="Lactamase_B"/>
    <property type="match status" value="1"/>
</dbReference>
<evidence type="ECO:0000256" key="2">
    <source>
        <dbReference type="ARBA" id="ARBA00022475"/>
    </source>
</evidence>
<sequence>MGARIAAFACGVIILYSGLFTPPRALVVSVAGVTLLGALLAGHRAGRWRGGAGLAICLFVGLACAALVSQQRLDDRLSPALEGDQLTVSGYLCDTPSPGAWDSVRFSLCLDDRRPAGVPRRLRLAWYGDEATLSLPSPMTATVVLKRPHGAVNPGGFRYETWLFRQGYGATGSVRSVTARPGDGCGLPCRYHRWRQGLVLAGHDSLDSMEYTGLALSLLLGYRGELSNRHWQVLEATGTIHLVAISGLHLGLVATLAAVVLRWLALRLPRREPQPRRLRAVLWLGVATVALSYALLAGFTVPTRRALVMVVVAGWLLLVGRLSTTWHGWLLALGAVLLLDPVSPLDQGFWLSFCAVAVLILVFSRRQGQPGALRALVLAQAAVFAGLWPVLSVLDQGAAWAGLVANILAIPWLSLVVMPVLMIGGLILLVTAGQAGAWVGVLFDGVLGALWWVLENLAAVGLPAGRVPVFLAVAVACVVLAALWVPDRRFRWSAVLVVALMLVGAGIPKGNRWQEAPQVWVWDVGQGLSVLVRHRDETLIYDTGPESASGYNAVSDVLIPSFDRLGVRSLDTLVLSHGDQDHAGGLSVLFRRYSPERIISGEPARLQEATGGRAVVSCQRHGPVPVGEVAVSFWQAEPAVTDDANDRSCVMLIRYGRQQILLPGDISRRTEQEMLRGWPVMTSEHHDLTLIAPHHGSKTSSGEAFVARLAPQKVIFTAGYRHRYGHPHPDVVARYRAVGSSLLNTATSGALRLDLRPGRVDVVRWREGAPFWIRGPEPAGSE</sequence>
<keyword evidence="5 6" id="KW-0472">Membrane</keyword>
<evidence type="ECO:0000256" key="4">
    <source>
        <dbReference type="ARBA" id="ARBA00022989"/>
    </source>
</evidence>
<evidence type="ECO:0000256" key="6">
    <source>
        <dbReference type="SAM" id="Phobius"/>
    </source>
</evidence>
<dbReference type="EMBL" id="BMXV01000010">
    <property type="protein sequence ID" value="GGY84982.1"/>
    <property type="molecule type" value="Genomic_DNA"/>
</dbReference>
<dbReference type="SUPFAM" id="SSF56281">
    <property type="entry name" value="Metallo-hydrolase/oxidoreductase"/>
    <property type="match status" value="1"/>
</dbReference>
<feature type="transmembrane region" description="Helical" evidence="6">
    <location>
        <begin position="347"/>
        <end position="364"/>
    </location>
</feature>
<dbReference type="NCBIfam" id="TIGR00360">
    <property type="entry name" value="ComEC_N-term"/>
    <property type="match status" value="1"/>
</dbReference>
<dbReference type="PANTHER" id="PTHR30619">
    <property type="entry name" value="DNA INTERNALIZATION/COMPETENCE PROTEIN COMEC/REC2"/>
    <property type="match status" value="1"/>
</dbReference>
<dbReference type="InterPro" id="IPR025405">
    <property type="entry name" value="DUF4131"/>
</dbReference>
<proteinExistence type="predicted"/>
<dbReference type="Pfam" id="PF03772">
    <property type="entry name" value="Competence"/>
    <property type="match status" value="1"/>
</dbReference>
<evidence type="ECO:0000256" key="1">
    <source>
        <dbReference type="ARBA" id="ARBA00004651"/>
    </source>
</evidence>
<dbReference type="InterPro" id="IPR004477">
    <property type="entry name" value="ComEC_N"/>
</dbReference>
<feature type="transmembrane region" description="Helical" evidence="6">
    <location>
        <begin position="371"/>
        <end position="391"/>
    </location>
</feature>
<dbReference type="NCBIfam" id="TIGR00361">
    <property type="entry name" value="ComEC_Rec2"/>
    <property type="match status" value="1"/>
</dbReference>
<keyword evidence="9" id="KW-1185">Reference proteome</keyword>
<evidence type="ECO:0000313" key="8">
    <source>
        <dbReference type="EMBL" id="GGY84982.1"/>
    </source>
</evidence>
<dbReference type="InterPro" id="IPR035681">
    <property type="entry name" value="ComA-like_MBL"/>
</dbReference>